<evidence type="ECO:0000256" key="7">
    <source>
        <dbReference type="SAM" id="MobiDB-lite"/>
    </source>
</evidence>
<dbReference type="GO" id="GO:0030313">
    <property type="term" value="C:cell envelope"/>
    <property type="evidence" value="ECO:0007669"/>
    <property type="project" value="UniProtKB-SubCell"/>
</dbReference>
<evidence type="ECO:0000256" key="6">
    <source>
        <dbReference type="ARBA" id="ARBA00023014"/>
    </source>
</evidence>
<keyword evidence="3" id="KW-0479">Metal-binding</keyword>
<dbReference type="EMBL" id="FLUP01000001">
    <property type="protein sequence ID" value="SBW01890.1"/>
    <property type="molecule type" value="Genomic_DNA"/>
</dbReference>
<dbReference type="PROSITE" id="PS51379">
    <property type="entry name" value="4FE4S_FER_2"/>
    <property type="match status" value="3"/>
</dbReference>
<dbReference type="Pfam" id="PF13247">
    <property type="entry name" value="Fer4_11"/>
    <property type="match status" value="1"/>
</dbReference>
<dbReference type="SUPFAM" id="SSF54862">
    <property type="entry name" value="4Fe-4S ferredoxins"/>
    <property type="match status" value="1"/>
</dbReference>
<evidence type="ECO:0000256" key="2">
    <source>
        <dbReference type="ARBA" id="ARBA00022485"/>
    </source>
</evidence>
<keyword evidence="4" id="KW-0677">Repeat</keyword>
<dbReference type="InterPro" id="IPR006311">
    <property type="entry name" value="TAT_signal"/>
</dbReference>
<feature type="transmembrane region" description="Helical" evidence="8">
    <location>
        <begin position="459"/>
        <end position="477"/>
    </location>
</feature>
<evidence type="ECO:0000256" key="1">
    <source>
        <dbReference type="ARBA" id="ARBA00004196"/>
    </source>
</evidence>
<feature type="transmembrane region" description="Helical" evidence="8">
    <location>
        <begin position="388"/>
        <end position="406"/>
    </location>
</feature>
<keyword evidence="6" id="KW-0411">Iron-sulfur</keyword>
<feature type="transmembrane region" description="Helical" evidence="8">
    <location>
        <begin position="297"/>
        <end position="314"/>
    </location>
</feature>
<keyword evidence="2" id="KW-0004">4Fe-4S</keyword>
<dbReference type="AlphaFoldDB" id="A0A212JR35"/>
<protein>
    <submittedName>
        <fullName evidence="10">Iron-sulfur cluster-binding protein</fullName>
    </submittedName>
</protein>
<feature type="domain" description="4Fe-4S ferredoxin-type" evidence="9">
    <location>
        <begin position="150"/>
        <end position="179"/>
    </location>
</feature>
<feature type="domain" description="4Fe-4S ferredoxin-type" evidence="9">
    <location>
        <begin position="41"/>
        <end position="71"/>
    </location>
</feature>
<dbReference type="PROSITE" id="PS51318">
    <property type="entry name" value="TAT"/>
    <property type="match status" value="1"/>
</dbReference>
<evidence type="ECO:0000313" key="10">
    <source>
        <dbReference type="EMBL" id="SBW01890.1"/>
    </source>
</evidence>
<keyword evidence="8" id="KW-1133">Transmembrane helix</keyword>
<feature type="region of interest" description="Disordered" evidence="7">
    <location>
        <begin position="72"/>
        <end position="91"/>
    </location>
</feature>
<dbReference type="PANTHER" id="PTHR43545">
    <property type="entry name" value="FORMATE DEHYDROGENASE, NITRATE-INDUCIBLE, IRON-SULFUR SUBUNIT"/>
    <property type="match status" value="1"/>
</dbReference>
<dbReference type="PANTHER" id="PTHR43545:SF4">
    <property type="entry name" value="IRON-SULFUR PROTEIN"/>
    <property type="match status" value="1"/>
</dbReference>
<evidence type="ECO:0000256" key="8">
    <source>
        <dbReference type="SAM" id="Phobius"/>
    </source>
</evidence>
<evidence type="ECO:0000259" key="9">
    <source>
        <dbReference type="PROSITE" id="PS51379"/>
    </source>
</evidence>
<dbReference type="GO" id="GO:0051539">
    <property type="term" value="F:4 iron, 4 sulfur cluster binding"/>
    <property type="evidence" value="ECO:0007669"/>
    <property type="project" value="UniProtKB-KW"/>
</dbReference>
<accession>A0A212JR35</accession>
<comment type="subcellular location">
    <subcellularLocation>
        <location evidence="1">Cell envelope</location>
    </subcellularLocation>
</comment>
<keyword evidence="8" id="KW-0472">Membrane</keyword>
<reference evidence="10" key="1">
    <citation type="submission" date="2016-04" db="EMBL/GenBank/DDBJ databases">
        <authorList>
            <person name="Evans L.H."/>
            <person name="Alamgir A."/>
            <person name="Owens N."/>
            <person name="Weber N.D."/>
            <person name="Virtaneva K."/>
            <person name="Barbian K."/>
            <person name="Babar A."/>
            <person name="Rosenke K."/>
        </authorList>
    </citation>
    <scope>NUCLEOTIDE SEQUENCE</scope>
    <source>
        <strain evidence="10">92-2</strain>
    </source>
</reference>
<dbReference type="GO" id="GO:0046872">
    <property type="term" value="F:metal ion binding"/>
    <property type="evidence" value="ECO:0007669"/>
    <property type="project" value="UniProtKB-KW"/>
</dbReference>
<organism evidence="10">
    <name type="scientific">uncultured Desulfovibrio sp</name>
    <dbReference type="NCBI Taxonomy" id="167968"/>
    <lineage>
        <taxon>Bacteria</taxon>
        <taxon>Pseudomonadati</taxon>
        <taxon>Thermodesulfobacteriota</taxon>
        <taxon>Desulfovibrionia</taxon>
        <taxon>Desulfovibrionales</taxon>
        <taxon>Desulfovibrionaceae</taxon>
        <taxon>Desulfovibrio</taxon>
        <taxon>environmental samples</taxon>
    </lineage>
</organism>
<feature type="transmembrane region" description="Helical" evidence="8">
    <location>
        <begin position="348"/>
        <end position="368"/>
    </location>
</feature>
<evidence type="ECO:0000256" key="4">
    <source>
        <dbReference type="ARBA" id="ARBA00022737"/>
    </source>
</evidence>
<name>A0A212JR35_9BACT</name>
<dbReference type="RefSeq" id="WP_227118120.1">
    <property type="nucleotide sequence ID" value="NZ_LT598928.1"/>
</dbReference>
<keyword evidence="5" id="KW-0408">Iron</keyword>
<dbReference type="InterPro" id="IPR017896">
    <property type="entry name" value="4Fe4S_Fe-S-bd"/>
</dbReference>
<sequence>MALTRRNFLVGAASAAGIAAAGLDARAETNGASASAQHAEYATLLDIEKCIGCGQCVEGCRERNGSRYPEVKKPLPVMFPPGTKDEDWSGKRDVDDRLTPYNWLYIESVTVQKDGAPLELHIPRRCLHCTNPPCANLCPWGAASRQPETGTVSIDSQTCLGGAKCRTVCPWHIPQRQSGVGLYLDLMPRFAGNGIMYKCDRCADSFAHGQLPACVEVCPQQVQTIGPRDEILAQARKLAQERGAYLYGVTENGGTNTFYLSPVPFSELAVQAKPGPGKPTFAPVADSMAQAGNLTRMLMTAPLVGVAGALVSAARQGQGPNHTQARPQGALHDPKAEAALSGGLLKKLWVTVALLLGFTGMMQLPVASRYGIAKVPGLTWTGDFYTTLNVHYILAALLLAMGLYWLTLQVRGRLRGRLAYWGKVRLAVLGVVVLSGMARVAKNLPSITFSPGMTTFIDLVHLGFAVLLGVLCLWLWVTGRGAWREDG</sequence>
<dbReference type="Gene3D" id="3.30.70.20">
    <property type="match status" value="2"/>
</dbReference>
<feature type="domain" description="4Fe-4S ferredoxin-type" evidence="9">
    <location>
        <begin position="116"/>
        <end position="148"/>
    </location>
</feature>
<feature type="transmembrane region" description="Helical" evidence="8">
    <location>
        <begin position="418"/>
        <end position="439"/>
    </location>
</feature>
<evidence type="ECO:0000256" key="3">
    <source>
        <dbReference type="ARBA" id="ARBA00022723"/>
    </source>
</evidence>
<proteinExistence type="predicted"/>
<gene>
    <name evidence="10" type="ORF">KM92DES2_11573</name>
</gene>
<dbReference type="InterPro" id="IPR051555">
    <property type="entry name" value="FDH_Electron_Transfer_Unit"/>
</dbReference>
<keyword evidence="8" id="KW-0812">Transmembrane</keyword>
<evidence type="ECO:0000256" key="5">
    <source>
        <dbReference type="ARBA" id="ARBA00023004"/>
    </source>
</evidence>